<evidence type="ECO:0000313" key="12">
    <source>
        <dbReference type="Proteomes" id="UP000603352"/>
    </source>
</evidence>
<evidence type="ECO:0000256" key="9">
    <source>
        <dbReference type="HAMAP-Rule" id="MF_00020"/>
    </source>
</evidence>
<keyword evidence="6 9" id="KW-0418">Kinase</keyword>
<dbReference type="GO" id="GO:0016301">
    <property type="term" value="F:kinase activity"/>
    <property type="evidence" value="ECO:0007669"/>
    <property type="project" value="UniProtKB-KW"/>
</dbReference>
<evidence type="ECO:0000256" key="1">
    <source>
        <dbReference type="ARBA" id="ARBA00008748"/>
    </source>
</evidence>
<feature type="binding site" evidence="9">
    <location>
        <position position="112"/>
    </location>
    <ligand>
        <name>substrate</name>
    </ligand>
</feature>
<comment type="cofactor">
    <cofactor evidence="9">
        <name>Mg(2+)</name>
        <dbReference type="ChEBI" id="CHEBI:18420"/>
    </cofactor>
    <cofactor evidence="9">
        <name>Mn(2+)</name>
        <dbReference type="ChEBI" id="CHEBI:29035"/>
    </cofactor>
    <text evidence="9">Mg(2+). Can also accept Mn(2+).</text>
</comment>
<evidence type="ECO:0000256" key="2">
    <source>
        <dbReference type="ARBA" id="ARBA00022490"/>
    </source>
</evidence>
<dbReference type="SUPFAM" id="SSF53067">
    <property type="entry name" value="Actin-like ATPase domain"/>
    <property type="match status" value="2"/>
</dbReference>
<keyword evidence="12" id="KW-1185">Reference proteome</keyword>
<evidence type="ECO:0000256" key="6">
    <source>
        <dbReference type="ARBA" id="ARBA00022777"/>
    </source>
</evidence>
<comment type="function">
    <text evidence="9">Catalyzes the formation of acetyl phosphate from acetate and ATP. Can also catalyze the reverse reaction.</text>
</comment>
<comment type="similarity">
    <text evidence="1 9 10">Belongs to the acetokinase family.</text>
</comment>
<comment type="catalytic activity">
    <reaction evidence="9">
        <text>acetate + ATP = acetyl phosphate + ADP</text>
        <dbReference type="Rhea" id="RHEA:11352"/>
        <dbReference type="ChEBI" id="CHEBI:22191"/>
        <dbReference type="ChEBI" id="CHEBI:30089"/>
        <dbReference type="ChEBI" id="CHEBI:30616"/>
        <dbReference type="ChEBI" id="CHEBI:456216"/>
        <dbReference type="EC" id="2.7.2.1"/>
    </reaction>
</comment>
<evidence type="ECO:0000256" key="3">
    <source>
        <dbReference type="ARBA" id="ARBA00022679"/>
    </source>
</evidence>
<dbReference type="Proteomes" id="UP000603352">
    <property type="component" value="Unassembled WGS sequence"/>
</dbReference>
<feature type="site" description="Transition state stabilizer" evidence="9">
    <location>
        <position position="200"/>
    </location>
</feature>
<dbReference type="InterPro" id="IPR000890">
    <property type="entry name" value="Aliphatic_acid_kin_short-chain"/>
</dbReference>
<evidence type="ECO:0000256" key="10">
    <source>
        <dbReference type="RuleBase" id="RU003835"/>
    </source>
</evidence>
<keyword evidence="4 9" id="KW-0479">Metal-binding</keyword>
<evidence type="ECO:0000256" key="7">
    <source>
        <dbReference type="ARBA" id="ARBA00022840"/>
    </source>
</evidence>
<dbReference type="InterPro" id="IPR023865">
    <property type="entry name" value="Aliphatic_acid_kinase_CS"/>
</dbReference>
<reference evidence="12" key="1">
    <citation type="journal article" date="2019" name="Int. J. Syst. Evol. Microbiol.">
        <title>The Global Catalogue of Microorganisms (GCM) 10K type strain sequencing project: providing services to taxonomists for standard genome sequencing and annotation.</title>
        <authorList>
            <consortium name="The Broad Institute Genomics Platform"/>
            <consortium name="The Broad Institute Genome Sequencing Center for Infectious Disease"/>
            <person name="Wu L."/>
            <person name="Ma J."/>
        </authorList>
    </citation>
    <scope>NUCLEOTIDE SEQUENCE [LARGE SCALE GENOMIC DNA]</scope>
    <source>
        <strain evidence="12">CGMCC 1.10188</strain>
    </source>
</reference>
<dbReference type="HAMAP" id="MF_00020">
    <property type="entry name" value="Acetate_kinase"/>
    <property type="match status" value="1"/>
</dbReference>
<feature type="binding site" evidence="9">
    <location>
        <begin position="302"/>
        <end position="304"/>
    </location>
    <ligand>
        <name>ATP</name>
        <dbReference type="ChEBI" id="CHEBI:30616"/>
    </ligand>
</feature>
<dbReference type="Gene3D" id="3.30.420.40">
    <property type="match status" value="2"/>
</dbReference>
<comment type="subcellular location">
    <subcellularLocation>
        <location evidence="9">Cytoplasm</location>
    </subcellularLocation>
</comment>
<keyword evidence="3 9" id="KW-0808">Transferase</keyword>
<dbReference type="Pfam" id="PF00871">
    <property type="entry name" value="Acetate_kinase"/>
    <property type="match status" value="1"/>
</dbReference>
<comment type="pathway">
    <text evidence="9">Metabolic intermediate biosynthesis; acetyl-CoA biosynthesis; acetyl-CoA from acetate: step 1/2.</text>
</comment>
<comment type="caution">
    <text evidence="11">The sequence shown here is derived from an EMBL/GenBank/DDBJ whole genome shotgun (WGS) entry which is preliminary data.</text>
</comment>
<gene>
    <name evidence="9 11" type="primary">ackA</name>
    <name evidence="11" type="ORF">GCM10011505_08410</name>
</gene>
<evidence type="ECO:0000256" key="4">
    <source>
        <dbReference type="ARBA" id="ARBA00022723"/>
    </source>
</evidence>
<feature type="binding site" evidence="9">
    <location>
        <position position="398"/>
    </location>
    <ligand>
        <name>Mg(2+)</name>
        <dbReference type="ChEBI" id="CHEBI:18420"/>
    </ligand>
</feature>
<evidence type="ECO:0000313" key="11">
    <source>
        <dbReference type="EMBL" id="GGB29391.1"/>
    </source>
</evidence>
<dbReference type="InterPro" id="IPR043129">
    <property type="entry name" value="ATPase_NBD"/>
</dbReference>
<dbReference type="PROSITE" id="PS01075">
    <property type="entry name" value="ACETATE_KINASE_1"/>
    <property type="match status" value="1"/>
</dbReference>
<dbReference type="PANTHER" id="PTHR21060:SF21">
    <property type="entry name" value="ACETATE KINASE"/>
    <property type="match status" value="1"/>
</dbReference>
<dbReference type="PRINTS" id="PR00471">
    <property type="entry name" value="ACETATEKNASE"/>
</dbReference>
<feature type="site" description="Transition state stabilizer" evidence="9">
    <location>
        <position position="260"/>
    </location>
</feature>
<comment type="subunit">
    <text evidence="9">Homodimer.</text>
</comment>
<dbReference type="NCBIfam" id="TIGR00016">
    <property type="entry name" value="ackA"/>
    <property type="match status" value="1"/>
</dbReference>
<dbReference type="EMBL" id="BMDZ01000006">
    <property type="protein sequence ID" value="GGB29391.1"/>
    <property type="molecule type" value="Genomic_DNA"/>
</dbReference>
<dbReference type="EC" id="2.7.2.1" evidence="9"/>
<organism evidence="11 12">
    <name type="scientific">Tistrella bauzanensis</name>
    <dbReference type="NCBI Taxonomy" id="657419"/>
    <lineage>
        <taxon>Bacteria</taxon>
        <taxon>Pseudomonadati</taxon>
        <taxon>Pseudomonadota</taxon>
        <taxon>Alphaproteobacteria</taxon>
        <taxon>Geminicoccales</taxon>
        <taxon>Geminicoccaceae</taxon>
        <taxon>Tistrella</taxon>
    </lineage>
</organism>
<evidence type="ECO:0000256" key="8">
    <source>
        <dbReference type="ARBA" id="ARBA00022842"/>
    </source>
</evidence>
<feature type="binding site" evidence="9">
    <location>
        <position position="37"/>
    </location>
    <ligand>
        <name>ATP</name>
        <dbReference type="ChEBI" id="CHEBI:30616"/>
    </ligand>
</feature>
<evidence type="ECO:0000256" key="5">
    <source>
        <dbReference type="ARBA" id="ARBA00022741"/>
    </source>
</evidence>
<dbReference type="InterPro" id="IPR004372">
    <property type="entry name" value="Ac/propionate_kinase"/>
</dbReference>
<keyword evidence="5 9" id="KW-0547">Nucleotide-binding</keyword>
<dbReference type="PIRSF" id="PIRSF000722">
    <property type="entry name" value="Acetate_prop_kin"/>
    <property type="match status" value="1"/>
</dbReference>
<proteinExistence type="inferred from homology"/>
<comment type="caution">
    <text evidence="9">Lacks conserved residue(s) required for the propagation of feature annotation.</text>
</comment>
<dbReference type="RefSeq" id="WP_188575231.1">
    <property type="nucleotide sequence ID" value="NZ_BMDZ01000006.1"/>
</dbReference>
<feature type="binding site" evidence="9">
    <location>
        <begin position="227"/>
        <end position="231"/>
    </location>
    <ligand>
        <name>ATP</name>
        <dbReference type="ChEBI" id="CHEBI:30616"/>
    </ligand>
</feature>
<feature type="active site" description="Proton donor/acceptor" evidence="9">
    <location>
        <position position="169"/>
    </location>
</feature>
<feature type="binding site" evidence="9">
    <location>
        <position position="30"/>
    </location>
    <ligand>
        <name>Mg(2+)</name>
        <dbReference type="ChEBI" id="CHEBI:18420"/>
    </ligand>
</feature>
<name>A0ABQ1IC18_9PROT</name>
<protein>
    <recommendedName>
        <fullName evidence="9">Acetate kinase</fullName>
        <ecNumber evidence="9">2.7.2.1</ecNumber>
    </recommendedName>
    <alternativeName>
        <fullName evidence="9">Acetokinase</fullName>
    </alternativeName>
</protein>
<dbReference type="PANTHER" id="PTHR21060">
    <property type="entry name" value="ACETATE KINASE"/>
    <property type="match status" value="1"/>
</dbReference>
<keyword evidence="7 9" id="KW-0067">ATP-binding</keyword>
<accession>A0ABQ1IC18</accession>
<sequence length="412" mass="43188">MTATPANRSSADQVSANQASPTERLIITVNAGSSSLKFGVVQMSDMVEIGRAEVEMIGTLKGPSANGRGVHLDDIGNPPEGLADHAGLTAWALGRITDIVHHLGEVVAVGHRVVHGGASFSAPVLIDDAVIEALSRLTALAPNHQPHNLSGIAATRRLWPDLPQVACFDTAFHRTQPRLAQLMPIPRELSDDGILRYGFHGLSYTHIASVLPDYAGDRADGRVIVAHLGHGASLCGMQGRRSVATTMGFTALDGLMMGKRAGSIDPGVVLHLIRDRGMSAAEVDRMLNARSGLLGVSGISADMRVLEASDDPKAEEAMALFAYRAAREAGSIAVVLGGLDVLVFTAGIGRHSAQMRARIAGYLAFMGAVIDPAANAAHGPVISAPDSRVLVLALDTDEEAVIARETARLVFA</sequence>
<keyword evidence="2 9" id="KW-0963">Cytoplasm</keyword>
<keyword evidence="8 9" id="KW-0460">Magnesium</keyword>